<proteinExistence type="inferred from homology"/>
<dbReference type="InterPro" id="IPR031157">
    <property type="entry name" value="G_TR_CS"/>
</dbReference>
<keyword evidence="5 6" id="KW-0342">GTP-binding</keyword>
<dbReference type="InterPro" id="IPR014721">
    <property type="entry name" value="Ribsml_uS5_D2-typ_fold_subgr"/>
</dbReference>
<dbReference type="PANTHER" id="PTHR43261">
    <property type="entry name" value="TRANSLATION ELONGATION FACTOR G-RELATED"/>
    <property type="match status" value="1"/>
</dbReference>
<organism evidence="9 10">
    <name type="scientific">Candidatus Roizmanbacteria bacterium RIFCSPHIGHO2_01_FULL_39_12c</name>
    <dbReference type="NCBI Taxonomy" id="1802031"/>
    <lineage>
        <taxon>Bacteria</taxon>
        <taxon>Candidatus Roizmaniibacteriota</taxon>
    </lineage>
</organism>
<dbReference type="Gene3D" id="3.40.50.300">
    <property type="entry name" value="P-loop containing nucleotide triphosphate hydrolases"/>
    <property type="match status" value="1"/>
</dbReference>
<dbReference type="NCBIfam" id="NF009381">
    <property type="entry name" value="PRK12740.1-5"/>
    <property type="match status" value="1"/>
</dbReference>
<dbReference type="CDD" id="cd03713">
    <property type="entry name" value="EFG_mtEFG_C"/>
    <property type="match status" value="1"/>
</dbReference>
<dbReference type="PROSITE" id="PS51722">
    <property type="entry name" value="G_TR_2"/>
    <property type="match status" value="1"/>
</dbReference>
<dbReference type="CDD" id="cd01886">
    <property type="entry name" value="EF-G"/>
    <property type="match status" value="1"/>
</dbReference>
<sequence length="698" mass="78087">MPQQSVITKNRIVPLEKIRNVGIIAHIDSGKTTTTERILFYTDRTYKLGDIDEGTTQMDWMPQEKERGITIMSAATTTFWRGVRINIIDTPGHVDFTAEVERSLRVLDGGVVIFDAEEGVQSQSETVWRQADKYKVPRICFINKMDKLGADFAATVKEIEERLGAKPATMVYPIGKEHEFKGIVDLLSLKSLIWDKDPQGTKYSVQDEIPVDIKEKVLKARSKLIEQVAETDDGLLEKYLSGTEPTTHELKKALRAAVIAYKLIPIFAGTSLRNKGVQPVLDAIVDYLPSPVDLNEIKAINPKTQKEEVRKLVNEEKFSALAFKIQLDPHVGKLTYTRIYSGVLESGSYVYNINRGKQERVSRILLMHANQREEIDKAFAGEIIALVGPKDTKTGDTLTDQNHPILLEKITFPDPVISLAIEPKTKADQEKLSYTLQRLAEEDPTFKVKINHETGQTIMSGMGELHLEILVDRMKREMGMQVNVGKPQVAYKETITKSSEAEGKYIRQTGGHGQYGHCLIKIEPLQLGEGYKFVNKIKGGAIPSEFIPSIDKGVQEAIEKGVLLGFPITDLRVTLYDGSYHDVDSSDIAFKIAGSMALQDAVKKAGLTLIEPVMKLEVTVPEEFMGVVIGDISSKRGKILNTEKRSRAVIIKAYVPLSEMSGYATVVRSLTEGRSFFYMEPSHYEEVPRNLIQSMLNK</sequence>
<keyword evidence="2 6" id="KW-0547">Nucleotide-binding</keyword>
<feature type="binding site" evidence="6">
    <location>
        <begin position="89"/>
        <end position="93"/>
    </location>
    <ligand>
        <name>GTP</name>
        <dbReference type="ChEBI" id="CHEBI:37565"/>
    </ligand>
</feature>
<dbReference type="SMART" id="SM00889">
    <property type="entry name" value="EFG_IV"/>
    <property type="match status" value="1"/>
</dbReference>
<feature type="binding site" evidence="6">
    <location>
        <begin position="25"/>
        <end position="32"/>
    </location>
    <ligand>
        <name>GTP</name>
        <dbReference type="ChEBI" id="CHEBI:37565"/>
    </ligand>
</feature>
<evidence type="ECO:0000313" key="9">
    <source>
        <dbReference type="EMBL" id="OGK15364.1"/>
    </source>
</evidence>
<feature type="binding site" evidence="6">
    <location>
        <begin position="143"/>
        <end position="146"/>
    </location>
    <ligand>
        <name>GTP</name>
        <dbReference type="ChEBI" id="CHEBI:37565"/>
    </ligand>
</feature>
<dbReference type="InterPro" id="IPR041095">
    <property type="entry name" value="EFG_II"/>
</dbReference>
<name>A0A1F7G8X0_9BACT</name>
<evidence type="ECO:0000259" key="8">
    <source>
        <dbReference type="PROSITE" id="PS51722"/>
    </source>
</evidence>
<evidence type="ECO:0000256" key="4">
    <source>
        <dbReference type="ARBA" id="ARBA00022917"/>
    </source>
</evidence>
<dbReference type="NCBIfam" id="TIGR00231">
    <property type="entry name" value="small_GTP"/>
    <property type="match status" value="1"/>
</dbReference>
<keyword evidence="3 6" id="KW-0251">Elongation factor</keyword>
<dbReference type="InterPro" id="IPR000795">
    <property type="entry name" value="T_Tr_GTP-bd_dom"/>
</dbReference>
<dbReference type="FunFam" id="3.40.50.300:FF:000029">
    <property type="entry name" value="Elongation factor G"/>
    <property type="match status" value="1"/>
</dbReference>
<dbReference type="HAMAP" id="MF_00054_B">
    <property type="entry name" value="EF_G_EF_2_B"/>
    <property type="match status" value="1"/>
</dbReference>
<dbReference type="CDD" id="cd04088">
    <property type="entry name" value="EFG_mtEFG_II"/>
    <property type="match status" value="1"/>
</dbReference>
<dbReference type="InterPro" id="IPR020568">
    <property type="entry name" value="Ribosomal_Su5_D2-typ_SF"/>
</dbReference>
<dbReference type="SUPFAM" id="SSF54980">
    <property type="entry name" value="EF-G C-terminal domain-like"/>
    <property type="match status" value="2"/>
</dbReference>
<gene>
    <name evidence="6" type="primary">fusA</name>
    <name evidence="9" type="ORF">A2774_03475</name>
</gene>
<dbReference type="InterPro" id="IPR027417">
    <property type="entry name" value="P-loop_NTPase"/>
</dbReference>
<dbReference type="InterPro" id="IPR053905">
    <property type="entry name" value="EF-G-like_DII"/>
</dbReference>
<keyword evidence="4 6" id="KW-0648">Protein biosynthesis</keyword>
<keyword evidence="6" id="KW-0963">Cytoplasm</keyword>
<evidence type="ECO:0000256" key="5">
    <source>
        <dbReference type="ARBA" id="ARBA00023134"/>
    </source>
</evidence>
<dbReference type="Pfam" id="PF03764">
    <property type="entry name" value="EFG_IV"/>
    <property type="match status" value="1"/>
</dbReference>
<dbReference type="EMBL" id="MFZG01000038">
    <property type="protein sequence ID" value="OGK15364.1"/>
    <property type="molecule type" value="Genomic_DNA"/>
</dbReference>
<protein>
    <recommendedName>
        <fullName evidence="6 7">Elongation factor G</fullName>
        <shortName evidence="6">EF-G</shortName>
    </recommendedName>
</protein>
<dbReference type="CDD" id="cd16262">
    <property type="entry name" value="EFG_III"/>
    <property type="match status" value="1"/>
</dbReference>
<reference evidence="9 10" key="1">
    <citation type="journal article" date="2016" name="Nat. Commun.">
        <title>Thousands of microbial genomes shed light on interconnected biogeochemical processes in an aquifer system.</title>
        <authorList>
            <person name="Anantharaman K."/>
            <person name="Brown C.T."/>
            <person name="Hug L.A."/>
            <person name="Sharon I."/>
            <person name="Castelle C.J."/>
            <person name="Probst A.J."/>
            <person name="Thomas B.C."/>
            <person name="Singh A."/>
            <person name="Wilkins M.J."/>
            <person name="Karaoz U."/>
            <person name="Brodie E.L."/>
            <person name="Williams K.H."/>
            <person name="Hubbard S.S."/>
            <person name="Banfield J.F."/>
        </authorList>
    </citation>
    <scope>NUCLEOTIDE SEQUENCE [LARGE SCALE GENOMIC DNA]</scope>
</reference>
<dbReference type="InterPro" id="IPR035647">
    <property type="entry name" value="EFG_III/V"/>
</dbReference>
<accession>A0A1F7G8X0</accession>
<dbReference type="Pfam" id="PF14492">
    <property type="entry name" value="EFG_III"/>
    <property type="match status" value="1"/>
</dbReference>
<dbReference type="FunFam" id="3.30.70.870:FF:000001">
    <property type="entry name" value="Elongation factor G"/>
    <property type="match status" value="1"/>
</dbReference>
<evidence type="ECO:0000256" key="3">
    <source>
        <dbReference type="ARBA" id="ARBA00022768"/>
    </source>
</evidence>
<comment type="subcellular location">
    <subcellularLocation>
        <location evidence="6">Cytoplasm</location>
    </subcellularLocation>
</comment>
<dbReference type="InterPro" id="IPR047872">
    <property type="entry name" value="EFG_IV"/>
</dbReference>
<dbReference type="GO" id="GO:0003746">
    <property type="term" value="F:translation elongation factor activity"/>
    <property type="evidence" value="ECO:0007669"/>
    <property type="project" value="UniProtKB-UniRule"/>
</dbReference>
<dbReference type="PRINTS" id="PR00315">
    <property type="entry name" value="ELONGATNFCT"/>
</dbReference>
<dbReference type="Gene3D" id="3.30.230.10">
    <property type="match status" value="1"/>
</dbReference>
<dbReference type="FunFam" id="3.30.230.10:FF:000003">
    <property type="entry name" value="Elongation factor G"/>
    <property type="match status" value="1"/>
</dbReference>
<evidence type="ECO:0000256" key="7">
    <source>
        <dbReference type="NCBIfam" id="TIGR00484"/>
    </source>
</evidence>
<dbReference type="GO" id="GO:0003924">
    <property type="term" value="F:GTPase activity"/>
    <property type="evidence" value="ECO:0007669"/>
    <property type="project" value="InterPro"/>
</dbReference>
<dbReference type="NCBIfam" id="NF009379">
    <property type="entry name" value="PRK12740.1-3"/>
    <property type="match status" value="1"/>
</dbReference>
<dbReference type="FunFam" id="2.40.30.10:FF:000006">
    <property type="entry name" value="Elongation factor G"/>
    <property type="match status" value="1"/>
</dbReference>
<dbReference type="GO" id="GO:0005525">
    <property type="term" value="F:GTP binding"/>
    <property type="evidence" value="ECO:0007669"/>
    <property type="project" value="UniProtKB-UniRule"/>
</dbReference>
<dbReference type="Gene3D" id="3.30.70.870">
    <property type="entry name" value="Elongation Factor G (Translational Gtpase), domain 3"/>
    <property type="match status" value="1"/>
</dbReference>
<feature type="domain" description="Tr-type G" evidence="8">
    <location>
        <begin position="16"/>
        <end position="292"/>
    </location>
</feature>
<dbReference type="Pfam" id="PF22042">
    <property type="entry name" value="EF-G_D2"/>
    <property type="match status" value="1"/>
</dbReference>
<dbReference type="GO" id="GO:0032790">
    <property type="term" value="P:ribosome disassembly"/>
    <property type="evidence" value="ECO:0007669"/>
    <property type="project" value="TreeGrafter"/>
</dbReference>
<evidence type="ECO:0000256" key="2">
    <source>
        <dbReference type="ARBA" id="ARBA00022741"/>
    </source>
</evidence>
<dbReference type="Proteomes" id="UP000177208">
    <property type="component" value="Unassembled WGS sequence"/>
</dbReference>
<dbReference type="InterPro" id="IPR005225">
    <property type="entry name" value="Small_GTP-bd"/>
</dbReference>
<comment type="caution">
    <text evidence="9">The sequence shown here is derived from an EMBL/GenBank/DDBJ whole genome shotgun (WGS) entry which is preliminary data.</text>
</comment>
<dbReference type="Pfam" id="PF00009">
    <property type="entry name" value="GTP_EFTU"/>
    <property type="match status" value="1"/>
</dbReference>
<dbReference type="PANTHER" id="PTHR43261:SF1">
    <property type="entry name" value="RIBOSOME-RELEASING FACTOR 2, MITOCHONDRIAL"/>
    <property type="match status" value="1"/>
</dbReference>
<dbReference type="FunFam" id="3.30.70.240:FF:000001">
    <property type="entry name" value="Elongation factor G"/>
    <property type="match status" value="1"/>
</dbReference>
<dbReference type="NCBIfam" id="TIGR00484">
    <property type="entry name" value="EF-G"/>
    <property type="match status" value="1"/>
</dbReference>
<dbReference type="SMART" id="SM00838">
    <property type="entry name" value="EFG_C"/>
    <property type="match status" value="1"/>
</dbReference>
<dbReference type="InterPro" id="IPR000640">
    <property type="entry name" value="EFG_V-like"/>
</dbReference>
<evidence type="ECO:0000256" key="1">
    <source>
        <dbReference type="ARBA" id="ARBA00005870"/>
    </source>
</evidence>
<comment type="function">
    <text evidence="6">Catalyzes the GTP-dependent ribosomal translocation step during translation elongation. During this step, the ribosome changes from the pre-translocational (PRE) to the post-translocational (POST) state as the newly formed A-site-bound peptidyl-tRNA and P-site-bound deacylated tRNA move to the P and E sites, respectively. Catalyzes the coordinated movement of the two tRNA molecules, the mRNA and conformational changes in the ribosome.</text>
</comment>
<dbReference type="Pfam" id="PF00679">
    <property type="entry name" value="EFG_C"/>
    <property type="match status" value="1"/>
</dbReference>
<dbReference type="InterPro" id="IPR035649">
    <property type="entry name" value="EFG_V"/>
</dbReference>
<dbReference type="InterPro" id="IPR009022">
    <property type="entry name" value="EFG_III"/>
</dbReference>
<dbReference type="Gene3D" id="2.40.30.10">
    <property type="entry name" value="Translation factors"/>
    <property type="match status" value="1"/>
</dbReference>
<comment type="similarity">
    <text evidence="1 6">Belongs to the TRAFAC class translation factor GTPase superfamily. Classic translation factor GTPase family. EF-G/EF-2 subfamily.</text>
</comment>
<dbReference type="AlphaFoldDB" id="A0A1F7G8X0"/>
<evidence type="ECO:0000256" key="6">
    <source>
        <dbReference type="HAMAP-Rule" id="MF_00054"/>
    </source>
</evidence>
<evidence type="ECO:0000313" key="10">
    <source>
        <dbReference type="Proteomes" id="UP000177208"/>
    </source>
</evidence>
<dbReference type="InterPro" id="IPR004540">
    <property type="entry name" value="Transl_elong_EFG/EF2"/>
</dbReference>
<dbReference type="SUPFAM" id="SSF52540">
    <property type="entry name" value="P-loop containing nucleoside triphosphate hydrolases"/>
    <property type="match status" value="1"/>
</dbReference>
<dbReference type="CDD" id="cd01434">
    <property type="entry name" value="EFG_mtEFG1_IV"/>
    <property type="match status" value="1"/>
</dbReference>
<dbReference type="InterPro" id="IPR005517">
    <property type="entry name" value="Transl_elong_EFG/EF2_IV"/>
</dbReference>
<dbReference type="InterPro" id="IPR009000">
    <property type="entry name" value="Transl_B-barrel_sf"/>
</dbReference>
<dbReference type="SUPFAM" id="SSF50447">
    <property type="entry name" value="Translation proteins"/>
    <property type="match status" value="1"/>
</dbReference>
<dbReference type="Gene3D" id="3.30.70.240">
    <property type="match status" value="1"/>
</dbReference>
<dbReference type="SUPFAM" id="SSF54211">
    <property type="entry name" value="Ribosomal protein S5 domain 2-like"/>
    <property type="match status" value="1"/>
</dbReference>
<dbReference type="GO" id="GO:0005737">
    <property type="term" value="C:cytoplasm"/>
    <property type="evidence" value="ECO:0007669"/>
    <property type="project" value="UniProtKB-SubCell"/>
</dbReference>
<dbReference type="PROSITE" id="PS00301">
    <property type="entry name" value="G_TR_1"/>
    <property type="match status" value="1"/>
</dbReference>